<dbReference type="SUPFAM" id="SSF64307">
    <property type="entry name" value="SirA-like"/>
    <property type="match status" value="1"/>
</dbReference>
<gene>
    <name evidence="2" type="ORF">G0028_06735</name>
</gene>
<dbReference type="AlphaFoldDB" id="A0A4Q4H361"/>
<dbReference type="Proteomes" id="UP000593966">
    <property type="component" value="Chromosome"/>
</dbReference>
<dbReference type="OrthoDB" id="9797551at2"/>
<organism evidence="2 3">
    <name type="scientific">Acinetobacter piscicola</name>
    <dbReference type="NCBI Taxonomy" id="2006115"/>
    <lineage>
        <taxon>Bacteria</taxon>
        <taxon>Pseudomonadati</taxon>
        <taxon>Pseudomonadota</taxon>
        <taxon>Gammaproteobacteria</taxon>
        <taxon>Moraxellales</taxon>
        <taxon>Moraxellaceae</taxon>
        <taxon>Acinetobacter</taxon>
    </lineage>
</organism>
<dbReference type="GO" id="GO:0016740">
    <property type="term" value="F:transferase activity"/>
    <property type="evidence" value="ECO:0007669"/>
    <property type="project" value="UniProtKB-KW"/>
</dbReference>
<evidence type="ECO:0000313" key="2">
    <source>
        <dbReference type="EMBL" id="QOW45618.1"/>
    </source>
</evidence>
<evidence type="ECO:0000259" key="1">
    <source>
        <dbReference type="PROSITE" id="PS01148"/>
    </source>
</evidence>
<sequence>MSENFDSSVISVDAMGKPCPMPLLLLKKQLKSLQNNQNILLKASDPHSEIDVLRYCELHQLQCQFKQISENEFHFLIRV</sequence>
<dbReference type="PROSITE" id="PS01148">
    <property type="entry name" value="UPF0033"/>
    <property type="match status" value="1"/>
</dbReference>
<dbReference type="InterPro" id="IPR036868">
    <property type="entry name" value="TusA-like_sf"/>
</dbReference>
<dbReference type="Gene3D" id="3.30.110.40">
    <property type="entry name" value="TusA-like domain"/>
    <property type="match status" value="1"/>
</dbReference>
<dbReference type="InterPro" id="IPR001455">
    <property type="entry name" value="TusA-like"/>
</dbReference>
<evidence type="ECO:0000313" key="3">
    <source>
        <dbReference type="Proteomes" id="UP000593966"/>
    </source>
</evidence>
<accession>A0A4Q4H361</accession>
<dbReference type="Pfam" id="PF01206">
    <property type="entry name" value="TusA"/>
    <property type="match status" value="1"/>
</dbReference>
<keyword evidence="3" id="KW-1185">Reference proteome</keyword>
<feature type="domain" description="UPF0033" evidence="1">
    <location>
        <begin position="12"/>
        <end position="36"/>
    </location>
</feature>
<reference evidence="2 3" key="1">
    <citation type="submission" date="2020-02" db="EMBL/GenBank/DDBJ databases">
        <title>Tigecycline-resistant Acinetobacter species from pigs and migratory birds.</title>
        <authorList>
            <person name="Chen C."/>
            <person name="Sun J."/>
            <person name="Liao X.-P."/>
            <person name="Liu Y.-H."/>
        </authorList>
    </citation>
    <scope>NUCLEOTIDE SEQUENCE [LARGE SCALE GENOMIC DNA]</scope>
    <source>
        <strain evidence="2 3">YH12207_T</strain>
    </source>
</reference>
<proteinExistence type="predicted"/>
<dbReference type="EMBL" id="CP048659">
    <property type="protein sequence ID" value="QOW45618.1"/>
    <property type="molecule type" value="Genomic_DNA"/>
</dbReference>
<dbReference type="RefSeq" id="WP_130072747.1">
    <property type="nucleotide sequence ID" value="NZ_CP048659.1"/>
</dbReference>
<protein>
    <submittedName>
        <fullName evidence="2">Sulfurtransferase TusA family protein</fullName>
    </submittedName>
</protein>
<name>A0A4Q4H361_9GAMM</name>
<keyword evidence="2" id="KW-0808">Transferase</keyword>